<evidence type="ECO:0000259" key="5">
    <source>
        <dbReference type="PROSITE" id="PS51063"/>
    </source>
</evidence>
<keyword evidence="3" id="KW-0804">Transcription</keyword>
<dbReference type="Pfam" id="PF00027">
    <property type="entry name" value="cNMP_binding"/>
    <property type="match status" value="1"/>
</dbReference>
<dbReference type="SUPFAM" id="SSF46785">
    <property type="entry name" value="Winged helix' DNA-binding domain"/>
    <property type="match status" value="1"/>
</dbReference>
<organism evidence="6 7">
    <name type="scientific">Leptospira wolffii</name>
    <dbReference type="NCBI Taxonomy" id="409998"/>
    <lineage>
        <taxon>Bacteria</taxon>
        <taxon>Pseudomonadati</taxon>
        <taxon>Spirochaetota</taxon>
        <taxon>Spirochaetia</taxon>
        <taxon>Leptospirales</taxon>
        <taxon>Leptospiraceae</taxon>
        <taxon>Leptospira</taxon>
    </lineage>
</organism>
<dbReference type="InterPro" id="IPR014710">
    <property type="entry name" value="RmlC-like_jellyroll"/>
</dbReference>
<feature type="domain" description="Cyclic nucleotide-binding" evidence="4">
    <location>
        <begin position="12"/>
        <end position="132"/>
    </location>
</feature>
<evidence type="ECO:0000256" key="3">
    <source>
        <dbReference type="ARBA" id="ARBA00023163"/>
    </source>
</evidence>
<dbReference type="PANTHER" id="PTHR24567">
    <property type="entry name" value="CRP FAMILY TRANSCRIPTIONAL REGULATORY PROTEIN"/>
    <property type="match status" value="1"/>
</dbReference>
<dbReference type="SMART" id="SM00100">
    <property type="entry name" value="cNMP"/>
    <property type="match status" value="1"/>
</dbReference>
<accession>A0ABV5BR38</accession>
<name>A0ABV5BR38_9LEPT</name>
<evidence type="ECO:0000313" key="6">
    <source>
        <dbReference type="EMBL" id="MFB5737783.1"/>
    </source>
</evidence>
<dbReference type="SMART" id="SM00419">
    <property type="entry name" value="HTH_CRP"/>
    <property type="match status" value="1"/>
</dbReference>
<dbReference type="SUPFAM" id="SSF51206">
    <property type="entry name" value="cAMP-binding domain-like"/>
    <property type="match status" value="1"/>
</dbReference>
<dbReference type="InterPro" id="IPR012318">
    <property type="entry name" value="HTH_CRP"/>
</dbReference>
<evidence type="ECO:0000259" key="4">
    <source>
        <dbReference type="PROSITE" id="PS50042"/>
    </source>
</evidence>
<dbReference type="InterPro" id="IPR000595">
    <property type="entry name" value="cNMP-bd_dom"/>
</dbReference>
<evidence type="ECO:0000313" key="7">
    <source>
        <dbReference type="Proteomes" id="UP001580391"/>
    </source>
</evidence>
<dbReference type="CDD" id="cd00038">
    <property type="entry name" value="CAP_ED"/>
    <property type="match status" value="1"/>
</dbReference>
<dbReference type="InterPro" id="IPR050397">
    <property type="entry name" value="Env_Response_Regulators"/>
</dbReference>
<evidence type="ECO:0000256" key="2">
    <source>
        <dbReference type="ARBA" id="ARBA00023125"/>
    </source>
</evidence>
<dbReference type="Proteomes" id="UP001580391">
    <property type="component" value="Unassembled WGS sequence"/>
</dbReference>
<keyword evidence="1" id="KW-0805">Transcription regulation</keyword>
<dbReference type="Gene3D" id="2.60.120.10">
    <property type="entry name" value="Jelly Rolls"/>
    <property type="match status" value="1"/>
</dbReference>
<dbReference type="Pfam" id="PF13545">
    <property type="entry name" value="HTH_Crp_2"/>
    <property type="match status" value="1"/>
</dbReference>
<dbReference type="PANTHER" id="PTHR24567:SF26">
    <property type="entry name" value="REGULATORY PROTEIN YEIL"/>
    <property type="match status" value="1"/>
</dbReference>
<keyword evidence="2" id="KW-0238">DNA-binding</keyword>
<sequence>MLDRADTMSPKILEEITEEKLFSIFSDGKRRKYKKGEFLFHQGDKAESLDLLVEGGLQIFKYDANSSEITLNFFSPYSLVAESAFMNGIHYPASGRFISDSVVLRMPIALFKKKVNSNIQLCHLLIQSLYQKIQILNMTINRGLTMEALQRVAHFLYHLPENYPPLSHVQIASMLFLRPETFSRVLRQLKDLNIIDPKRGEIIIIDRKGLLKFIE</sequence>
<evidence type="ECO:0000256" key="1">
    <source>
        <dbReference type="ARBA" id="ARBA00023015"/>
    </source>
</evidence>
<protein>
    <submittedName>
        <fullName evidence="6">Crp/Fnr family transcriptional regulator</fullName>
    </submittedName>
</protein>
<feature type="domain" description="HTH crp-type" evidence="5">
    <location>
        <begin position="146"/>
        <end position="208"/>
    </location>
</feature>
<reference evidence="6 7" key="1">
    <citation type="submission" date="2024-09" db="EMBL/GenBank/DDBJ databases">
        <title>Taxonomic and Genotyping Characterization of Leptospira Strains isolated from Multiple Sources in Colombia highlights the importance of intermediate species.</title>
        <authorList>
            <person name="Torres Higuera L."/>
            <person name="Rojas Tapias D."/>
            <person name="Jimenez Velasquez S."/>
            <person name="Renjifo Ibanez C."/>
        </authorList>
    </citation>
    <scope>NUCLEOTIDE SEQUENCE [LARGE SCALE GENOMIC DNA]</scope>
    <source>
        <strain evidence="6 7">Lep080</strain>
    </source>
</reference>
<comment type="caution">
    <text evidence="6">The sequence shown here is derived from an EMBL/GenBank/DDBJ whole genome shotgun (WGS) entry which is preliminary data.</text>
</comment>
<dbReference type="InterPro" id="IPR018490">
    <property type="entry name" value="cNMP-bd_dom_sf"/>
</dbReference>
<keyword evidence="7" id="KW-1185">Reference proteome</keyword>
<dbReference type="RefSeq" id="WP_246839030.1">
    <property type="nucleotide sequence ID" value="NZ_JBHILI010000009.1"/>
</dbReference>
<dbReference type="InterPro" id="IPR036390">
    <property type="entry name" value="WH_DNA-bd_sf"/>
</dbReference>
<dbReference type="EMBL" id="JBHILJ010000008">
    <property type="protein sequence ID" value="MFB5737783.1"/>
    <property type="molecule type" value="Genomic_DNA"/>
</dbReference>
<gene>
    <name evidence="6" type="ORF">ACE5IX_14760</name>
</gene>
<proteinExistence type="predicted"/>
<dbReference type="PROSITE" id="PS50042">
    <property type="entry name" value="CNMP_BINDING_3"/>
    <property type="match status" value="1"/>
</dbReference>
<dbReference type="PROSITE" id="PS51063">
    <property type="entry name" value="HTH_CRP_2"/>
    <property type="match status" value="1"/>
</dbReference>